<evidence type="ECO:0000256" key="6">
    <source>
        <dbReference type="ARBA" id="ARBA00023315"/>
    </source>
</evidence>
<keyword evidence="5" id="KW-0472">Membrane</keyword>
<organism evidence="7 8">
    <name type="scientific">Formosimonas limnophila</name>
    <dbReference type="NCBI Taxonomy" id="1384487"/>
    <lineage>
        <taxon>Bacteria</taxon>
        <taxon>Pseudomonadati</taxon>
        <taxon>Pseudomonadota</taxon>
        <taxon>Betaproteobacteria</taxon>
        <taxon>Burkholderiales</taxon>
        <taxon>Burkholderiaceae</taxon>
        <taxon>Formosimonas</taxon>
    </lineage>
</organism>
<evidence type="ECO:0000256" key="4">
    <source>
        <dbReference type="ARBA" id="ARBA00022679"/>
    </source>
</evidence>
<dbReference type="PIRSF" id="PIRSF026649">
    <property type="entry name" value="MsbB"/>
    <property type="match status" value="1"/>
</dbReference>
<dbReference type="CDD" id="cd07984">
    <property type="entry name" value="LPLAT_LABLAT-like"/>
    <property type="match status" value="1"/>
</dbReference>
<dbReference type="GO" id="GO:0016746">
    <property type="term" value="F:acyltransferase activity"/>
    <property type="evidence" value="ECO:0007669"/>
    <property type="project" value="UniProtKB-KW"/>
</dbReference>
<dbReference type="PANTHER" id="PTHR30606">
    <property type="entry name" value="LIPID A BIOSYNTHESIS LAUROYL ACYLTRANSFERASE"/>
    <property type="match status" value="1"/>
</dbReference>
<dbReference type="GO" id="GO:0009247">
    <property type="term" value="P:glycolipid biosynthetic process"/>
    <property type="evidence" value="ECO:0007669"/>
    <property type="project" value="UniProtKB-ARBA"/>
</dbReference>
<dbReference type="PANTHER" id="PTHR30606:SF9">
    <property type="entry name" value="LIPID A BIOSYNTHESIS LAUROYLTRANSFERASE"/>
    <property type="match status" value="1"/>
</dbReference>
<gene>
    <name evidence="7" type="ORF">GCM10009007_08810</name>
</gene>
<dbReference type="Pfam" id="PF03279">
    <property type="entry name" value="Lip_A_acyltrans"/>
    <property type="match status" value="1"/>
</dbReference>
<evidence type="ECO:0000313" key="7">
    <source>
        <dbReference type="EMBL" id="GHA70334.1"/>
    </source>
</evidence>
<reference evidence="7" key="1">
    <citation type="journal article" date="2014" name="Int. J. Syst. Evol. Microbiol.">
        <title>Complete genome sequence of Corynebacterium casei LMG S-19264T (=DSM 44701T), isolated from a smear-ripened cheese.</title>
        <authorList>
            <consortium name="US DOE Joint Genome Institute (JGI-PGF)"/>
            <person name="Walter F."/>
            <person name="Albersmeier A."/>
            <person name="Kalinowski J."/>
            <person name="Ruckert C."/>
        </authorList>
    </citation>
    <scope>NUCLEOTIDE SEQUENCE</scope>
    <source>
        <strain evidence="7">KCTC 32501</strain>
    </source>
</reference>
<proteinExistence type="predicted"/>
<dbReference type="AlphaFoldDB" id="A0A8J3CMS9"/>
<evidence type="ECO:0000256" key="1">
    <source>
        <dbReference type="ARBA" id="ARBA00004533"/>
    </source>
</evidence>
<keyword evidence="8" id="KW-1185">Reference proteome</keyword>
<name>A0A8J3CMS9_9BURK</name>
<keyword evidence="4" id="KW-0808">Transferase</keyword>
<comment type="subcellular location">
    <subcellularLocation>
        <location evidence="1">Cell inner membrane</location>
    </subcellularLocation>
</comment>
<keyword evidence="6 7" id="KW-0012">Acyltransferase</keyword>
<dbReference type="Proteomes" id="UP000614287">
    <property type="component" value="Unassembled WGS sequence"/>
</dbReference>
<dbReference type="InterPro" id="IPR004960">
    <property type="entry name" value="LipA_acyltrans"/>
</dbReference>
<keyword evidence="2" id="KW-1003">Cell membrane</keyword>
<sequence length="305" mass="35251">MLMSKLGAYILRKMGRWPQAVRHRLAETVAVLAYRLVKKRVRIARINLKKCFPDWGDEQIELTVKAHLRYFSHGLFDRSLFWFGDLKAFDENIVKIDEHYLHAAIAQQRPIIILAPHFIGLDVGGLRINFDREMATMYQRQANPVMDELMKEGRARSGQAHLYSRQDGVRGLVKLLRKNIPLYYLPDMDFGIQDAIFSPFFGVPAATLMALPKLAKLTNALIVPCVTRIDKDALARGQTLYRTQFYPAWDGYPGEDEAAAVREMNAFIETRILEEPAQYLWMHKRFKTRPEGEQSFYQKQVGETS</sequence>
<evidence type="ECO:0000256" key="5">
    <source>
        <dbReference type="ARBA" id="ARBA00023136"/>
    </source>
</evidence>
<keyword evidence="3" id="KW-0997">Cell inner membrane</keyword>
<dbReference type="EMBL" id="BMZG01000004">
    <property type="protein sequence ID" value="GHA70334.1"/>
    <property type="molecule type" value="Genomic_DNA"/>
</dbReference>
<dbReference type="GO" id="GO:0005886">
    <property type="term" value="C:plasma membrane"/>
    <property type="evidence" value="ECO:0007669"/>
    <property type="project" value="UniProtKB-SubCell"/>
</dbReference>
<comment type="caution">
    <text evidence="7">The sequence shown here is derived from an EMBL/GenBank/DDBJ whole genome shotgun (WGS) entry which is preliminary data.</text>
</comment>
<protein>
    <submittedName>
        <fullName evidence="7">Lauroyl acyltransferase</fullName>
    </submittedName>
</protein>
<evidence type="ECO:0000313" key="8">
    <source>
        <dbReference type="Proteomes" id="UP000614287"/>
    </source>
</evidence>
<evidence type="ECO:0000256" key="2">
    <source>
        <dbReference type="ARBA" id="ARBA00022475"/>
    </source>
</evidence>
<accession>A0A8J3CMS9</accession>
<evidence type="ECO:0000256" key="3">
    <source>
        <dbReference type="ARBA" id="ARBA00022519"/>
    </source>
</evidence>
<dbReference type="RefSeq" id="WP_189492205.1">
    <property type="nucleotide sequence ID" value="NZ_BMZG01000004.1"/>
</dbReference>
<reference evidence="7" key="2">
    <citation type="submission" date="2020-09" db="EMBL/GenBank/DDBJ databases">
        <authorList>
            <person name="Sun Q."/>
            <person name="Kim S."/>
        </authorList>
    </citation>
    <scope>NUCLEOTIDE SEQUENCE</scope>
    <source>
        <strain evidence="7">KCTC 32501</strain>
    </source>
</reference>